<evidence type="ECO:0000313" key="1">
    <source>
        <dbReference type="EMBL" id="KAF2652691.1"/>
    </source>
</evidence>
<keyword evidence="2" id="KW-1185">Reference proteome</keyword>
<evidence type="ECO:0000313" key="2">
    <source>
        <dbReference type="Proteomes" id="UP000799324"/>
    </source>
</evidence>
<dbReference type="AlphaFoldDB" id="A0A6A6T0J0"/>
<reference evidence="1" key="1">
    <citation type="journal article" date="2020" name="Stud. Mycol.">
        <title>101 Dothideomycetes genomes: a test case for predicting lifestyles and emergence of pathogens.</title>
        <authorList>
            <person name="Haridas S."/>
            <person name="Albert R."/>
            <person name="Binder M."/>
            <person name="Bloem J."/>
            <person name="Labutti K."/>
            <person name="Salamov A."/>
            <person name="Andreopoulos B."/>
            <person name="Baker S."/>
            <person name="Barry K."/>
            <person name="Bills G."/>
            <person name="Bluhm B."/>
            <person name="Cannon C."/>
            <person name="Castanera R."/>
            <person name="Culley D."/>
            <person name="Daum C."/>
            <person name="Ezra D."/>
            <person name="Gonzalez J."/>
            <person name="Henrissat B."/>
            <person name="Kuo A."/>
            <person name="Liang C."/>
            <person name="Lipzen A."/>
            <person name="Lutzoni F."/>
            <person name="Magnuson J."/>
            <person name="Mondo S."/>
            <person name="Nolan M."/>
            <person name="Ohm R."/>
            <person name="Pangilinan J."/>
            <person name="Park H.-J."/>
            <person name="Ramirez L."/>
            <person name="Alfaro M."/>
            <person name="Sun H."/>
            <person name="Tritt A."/>
            <person name="Yoshinaga Y."/>
            <person name="Zwiers L.-H."/>
            <person name="Turgeon B."/>
            <person name="Goodwin S."/>
            <person name="Spatafora J."/>
            <person name="Crous P."/>
            <person name="Grigoriev I."/>
        </authorList>
    </citation>
    <scope>NUCLEOTIDE SEQUENCE</scope>
    <source>
        <strain evidence="1">CBS 122681</strain>
    </source>
</reference>
<accession>A0A6A6T0J0</accession>
<dbReference type="EMBL" id="MU004396">
    <property type="protein sequence ID" value="KAF2652691.1"/>
    <property type="molecule type" value="Genomic_DNA"/>
</dbReference>
<organism evidence="1 2">
    <name type="scientific">Lophiostoma macrostomum CBS 122681</name>
    <dbReference type="NCBI Taxonomy" id="1314788"/>
    <lineage>
        <taxon>Eukaryota</taxon>
        <taxon>Fungi</taxon>
        <taxon>Dikarya</taxon>
        <taxon>Ascomycota</taxon>
        <taxon>Pezizomycotina</taxon>
        <taxon>Dothideomycetes</taxon>
        <taxon>Pleosporomycetidae</taxon>
        <taxon>Pleosporales</taxon>
        <taxon>Lophiostomataceae</taxon>
        <taxon>Lophiostoma</taxon>
    </lineage>
</organism>
<sequence>MAIMHRHRHVGLGWLRGPAVNVCLALNRTILAVTHPGMSEAWPSCSQGNTSTLSDIERFLGIRYDKCDPLRVPRYVNPHKWSYTSARSGVLVPRRLLPSCDRTNMSDVRAADGIASWFCEGLECISHKWHDVEVEYHLLSHALVCAFPSGQPHHKI</sequence>
<protein>
    <submittedName>
        <fullName evidence="1">Uncharacterized protein</fullName>
    </submittedName>
</protein>
<name>A0A6A6T0J0_9PLEO</name>
<dbReference type="Proteomes" id="UP000799324">
    <property type="component" value="Unassembled WGS sequence"/>
</dbReference>
<proteinExistence type="predicted"/>
<gene>
    <name evidence="1" type="ORF">K491DRAFT_36196</name>
</gene>